<evidence type="ECO:0000259" key="3">
    <source>
        <dbReference type="PROSITE" id="PS50089"/>
    </source>
</evidence>
<sequence length="170" mass="19007">MHHYCAICKSPFMTDSGNAAEVVATACGHVFHRDCAERHILLKEPRCFLCGKPTSASALHKVFFSYEEGEYDHELSAIVQSGTNWMAPNAPLPVDGLQREISALREEHAFNQEEISRLDKQWASAQGLAELYNDRLARLDRLTEETNKQYVRAKEALAKKASEQGEAGEA</sequence>
<dbReference type="STRING" id="139420.A0A371CH31"/>
<reference evidence="4 5" key="1">
    <citation type="journal article" date="2018" name="Biotechnol. Biofuels">
        <title>Integrative visual omics of the white-rot fungus Polyporus brumalis exposes the biotechnological potential of its oxidative enzymes for delignifying raw plant biomass.</title>
        <authorList>
            <person name="Miyauchi S."/>
            <person name="Rancon A."/>
            <person name="Drula E."/>
            <person name="Hage H."/>
            <person name="Chaduli D."/>
            <person name="Favel A."/>
            <person name="Grisel S."/>
            <person name="Henrissat B."/>
            <person name="Herpoel-Gimbert I."/>
            <person name="Ruiz-Duenas F.J."/>
            <person name="Chevret D."/>
            <person name="Hainaut M."/>
            <person name="Lin J."/>
            <person name="Wang M."/>
            <person name="Pangilinan J."/>
            <person name="Lipzen A."/>
            <person name="Lesage-Meessen L."/>
            <person name="Navarro D."/>
            <person name="Riley R."/>
            <person name="Grigoriev I.V."/>
            <person name="Zhou S."/>
            <person name="Raouche S."/>
            <person name="Rosso M.N."/>
        </authorList>
    </citation>
    <scope>NUCLEOTIDE SEQUENCE [LARGE SCALE GENOMIC DNA]</scope>
    <source>
        <strain evidence="4 5">BRFM 1820</strain>
    </source>
</reference>
<name>A0A371CH31_9APHY</name>
<evidence type="ECO:0000256" key="2">
    <source>
        <dbReference type="SAM" id="Coils"/>
    </source>
</evidence>
<dbReference type="SUPFAM" id="SSF57850">
    <property type="entry name" value="RING/U-box"/>
    <property type="match status" value="1"/>
</dbReference>
<evidence type="ECO:0000313" key="4">
    <source>
        <dbReference type="EMBL" id="RDX39586.1"/>
    </source>
</evidence>
<keyword evidence="2" id="KW-0175">Coiled coil</keyword>
<keyword evidence="1" id="KW-0862">Zinc</keyword>
<gene>
    <name evidence="4" type="ORF">OH76DRAFT_1394600</name>
</gene>
<dbReference type="GO" id="GO:0008270">
    <property type="term" value="F:zinc ion binding"/>
    <property type="evidence" value="ECO:0007669"/>
    <property type="project" value="UniProtKB-KW"/>
</dbReference>
<evidence type="ECO:0000313" key="5">
    <source>
        <dbReference type="Proteomes" id="UP000256964"/>
    </source>
</evidence>
<dbReference type="EMBL" id="KZ857733">
    <property type="protein sequence ID" value="RDX39586.1"/>
    <property type="molecule type" value="Genomic_DNA"/>
</dbReference>
<proteinExistence type="predicted"/>
<dbReference type="SMART" id="SM00184">
    <property type="entry name" value="RING"/>
    <property type="match status" value="1"/>
</dbReference>
<protein>
    <recommendedName>
        <fullName evidence="3">RING-type domain-containing protein</fullName>
    </recommendedName>
</protein>
<dbReference type="InterPro" id="IPR013083">
    <property type="entry name" value="Znf_RING/FYVE/PHD"/>
</dbReference>
<organism evidence="4 5">
    <name type="scientific">Lentinus brumalis</name>
    <dbReference type="NCBI Taxonomy" id="2498619"/>
    <lineage>
        <taxon>Eukaryota</taxon>
        <taxon>Fungi</taxon>
        <taxon>Dikarya</taxon>
        <taxon>Basidiomycota</taxon>
        <taxon>Agaricomycotina</taxon>
        <taxon>Agaricomycetes</taxon>
        <taxon>Polyporales</taxon>
        <taxon>Polyporaceae</taxon>
        <taxon>Lentinus</taxon>
    </lineage>
</organism>
<evidence type="ECO:0000256" key="1">
    <source>
        <dbReference type="PROSITE-ProRule" id="PRU00175"/>
    </source>
</evidence>
<dbReference type="InterPro" id="IPR001841">
    <property type="entry name" value="Znf_RING"/>
</dbReference>
<feature type="domain" description="RING-type" evidence="3">
    <location>
        <begin position="5"/>
        <end position="50"/>
    </location>
</feature>
<dbReference type="PROSITE" id="PS50089">
    <property type="entry name" value="ZF_RING_2"/>
    <property type="match status" value="1"/>
</dbReference>
<dbReference type="Proteomes" id="UP000256964">
    <property type="component" value="Unassembled WGS sequence"/>
</dbReference>
<keyword evidence="5" id="KW-1185">Reference proteome</keyword>
<keyword evidence="1" id="KW-0479">Metal-binding</keyword>
<feature type="coiled-coil region" evidence="2">
    <location>
        <begin position="94"/>
        <end position="121"/>
    </location>
</feature>
<keyword evidence="1" id="KW-0863">Zinc-finger</keyword>
<accession>A0A371CH31</accession>
<dbReference type="AlphaFoldDB" id="A0A371CH31"/>
<dbReference type="Pfam" id="PF13639">
    <property type="entry name" value="zf-RING_2"/>
    <property type="match status" value="1"/>
</dbReference>
<dbReference type="Gene3D" id="3.30.40.10">
    <property type="entry name" value="Zinc/RING finger domain, C3HC4 (zinc finger)"/>
    <property type="match status" value="1"/>
</dbReference>
<dbReference type="OrthoDB" id="654191at2759"/>